<dbReference type="AlphaFoldDB" id="A0A9P5Z776"/>
<proteinExistence type="predicted"/>
<evidence type="ECO:0000256" key="1">
    <source>
        <dbReference type="SAM" id="MobiDB-lite"/>
    </source>
</evidence>
<dbReference type="InterPro" id="IPR036397">
    <property type="entry name" value="RNaseH_sf"/>
</dbReference>
<reference evidence="3" key="1">
    <citation type="submission" date="2020-11" db="EMBL/GenBank/DDBJ databases">
        <authorList>
            <consortium name="DOE Joint Genome Institute"/>
            <person name="Ahrendt S."/>
            <person name="Riley R."/>
            <person name="Andreopoulos W."/>
            <person name="Labutti K."/>
            <person name="Pangilinan J."/>
            <person name="Ruiz-Duenas F.J."/>
            <person name="Barrasa J.M."/>
            <person name="Sanchez-Garcia M."/>
            <person name="Camarero S."/>
            <person name="Miyauchi S."/>
            <person name="Serrano A."/>
            <person name="Linde D."/>
            <person name="Babiker R."/>
            <person name="Drula E."/>
            <person name="Ayuso-Fernandez I."/>
            <person name="Pacheco R."/>
            <person name="Padilla G."/>
            <person name="Ferreira P."/>
            <person name="Barriuso J."/>
            <person name="Kellner H."/>
            <person name="Castanera R."/>
            <person name="Alfaro M."/>
            <person name="Ramirez L."/>
            <person name="Pisabarro A.G."/>
            <person name="Kuo A."/>
            <person name="Tritt A."/>
            <person name="Lipzen A."/>
            <person name="He G."/>
            <person name="Yan M."/>
            <person name="Ng V."/>
            <person name="Cullen D."/>
            <person name="Martin F."/>
            <person name="Rosso M.-N."/>
            <person name="Henrissat B."/>
            <person name="Hibbett D."/>
            <person name="Martinez A.T."/>
            <person name="Grigoriev I.V."/>
        </authorList>
    </citation>
    <scope>NUCLEOTIDE SEQUENCE</scope>
    <source>
        <strain evidence="3">CIRM-BRFM 674</strain>
    </source>
</reference>
<comment type="caution">
    <text evidence="3">The sequence shown here is derived from an EMBL/GenBank/DDBJ whole genome shotgun (WGS) entry which is preliminary data.</text>
</comment>
<protein>
    <recommendedName>
        <fullName evidence="2">RNase H type-1 domain-containing protein</fullName>
    </recommendedName>
</protein>
<sequence length="101" mass="11590">KFTLRYISAHQGVIGNERADKEAHKAANGKTSRDSQLPPRLTRGNTLPRTTETAKARYLIKLWEMAAARWAASARKVTFESIDRDYPFARFRRQQAELTRA</sequence>
<dbReference type="EMBL" id="MU155190">
    <property type="protein sequence ID" value="KAF9480706.1"/>
    <property type="molecule type" value="Genomic_DNA"/>
</dbReference>
<dbReference type="OrthoDB" id="3265515at2759"/>
<evidence type="ECO:0000313" key="3">
    <source>
        <dbReference type="EMBL" id="KAF9480706.1"/>
    </source>
</evidence>
<dbReference type="GO" id="GO:0004523">
    <property type="term" value="F:RNA-DNA hybrid ribonuclease activity"/>
    <property type="evidence" value="ECO:0007669"/>
    <property type="project" value="InterPro"/>
</dbReference>
<evidence type="ECO:0000259" key="2">
    <source>
        <dbReference type="PROSITE" id="PS50879"/>
    </source>
</evidence>
<feature type="region of interest" description="Disordered" evidence="1">
    <location>
        <begin position="17"/>
        <end position="49"/>
    </location>
</feature>
<dbReference type="GO" id="GO:0003676">
    <property type="term" value="F:nucleic acid binding"/>
    <property type="evidence" value="ECO:0007669"/>
    <property type="project" value="InterPro"/>
</dbReference>
<gene>
    <name evidence="3" type="ORF">BDN70DRAFT_781548</name>
</gene>
<organism evidence="3 4">
    <name type="scientific">Pholiota conissans</name>
    <dbReference type="NCBI Taxonomy" id="109636"/>
    <lineage>
        <taxon>Eukaryota</taxon>
        <taxon>Fungi</taxon>
        <taxon>Dikarya</taxon>
        <taxon>Basidiomycota</taxon>
        <taxon>Agaricomycotina</taxon>
        <taxon>Agaricomycetes</taxon>
        <taxon>Agaricomycetidae</taxon>
        <taxon>Agaricales</taxon>
        <taxon>Agaricineae</taxon>
        <taxon>Strophariaceae</taxon>
        <taxon>Pholiota</taxon>
    </lineage>
</organism>
<accession>A0A9P5Z776</accession>
<feature type="non-terminal residue" evidence="3">
    <location>
        <position position="101"/>
    </location>
</feature>
<dbReference type="InterPro" id="IPR002156">
    <property type="entry name" value="RNaseH_domain"/>
</dbReference>
<keyword evidence="4" id="KW-1185">Reference proteome</keyword>
<dbReference type="Proteomes" id="UP000807469">
    <property type="component" value="Unassembled WGS sequence"/>
</dbReference>
<feature type="domain" description="RNase H type-1" evidence="2">
    <location>
        <begin position="1"/>
        <end position="28"/>
    </location>
</feature>
<name>A0A9P5Z776_9AGAR</name>
<dbReference type="Gene3D" id="3.30.420.10">
    <property type="entry name" value="Ribonuclease H-like superfamily/Ribonuclease H"/>
    <property type="match status" value="1"/>
</dbReference>
<dbReference type="PROSITE" id="PS50879">
    <property type="entry name" value="RNASE_H_1"/>
    <property type="match status" value="1"/>
</dbReference>
<feature type="non-terminal residue" evidence="3">
    <location>
        <position position="1"/>
    </location>
</feature>
<evidence type="ECO:0000313" key="4">
    <source>
        <dbReference type="Proteomes" id="UP000807469"/>
    </source>
</evidence>